<dbReference type="EMBL" id="CVRI01000054">
    <property type="protein sequence ID" value="CRL00635.1"/>
    <property type="molecule type" value="Genomic_DNA"/>
</dbReference>
<gene>
    <name evidence="3" type="ORF">CLUMA_CG013895</name>
</gene>
<keyword evidence="4" id="KW-1185">Reference proteome</keyword>
<protein>
    <submittedName>
        <fullName evidence="3">CLUMA_CG013895, isoform A</fullName>
    </submittedName>
</protein>
<evidence type="ECO:0000256" key="2">
    <source>
        <dbReference type="SAM" id="SignalP"/>
    </source>
</evidence>
<feature type="transmembrane region" description="Helical" evidence="1">
    <location>
        <begin position="97"/>
        <end position="118"/>
    </location>
</feature>
<organism evidence="3 4">
    <name type="scientific">Clunio marinus</name>
    <dbReference type="NCBI Taxonomy" id="568069"/>
    <lineage>
        <taxon>Eukaryota</taxon>
        <taxon>Metazoa</taxon>
        <taxon>Ecdysozoa</taxon>
        <taxon>Arthropoda</taxon>
        <taxon>Hexapoda</taxon>
        <taxon>Insecta</taxon>
        <taxon>Pterygota</taxon>
        <taxon>Neoptera</taxon>
        <taxon>Endopterygota</taxon>
        <taxon>Diptera</taxon>
        <taxon>Nematocera</taxon>
        <taxon>Chironomoidea</taxon>
        <taxon>Chironomidae</taxon>
        <taxon>Clunio</taxon>
    </lineage>
</organism>
<sequence length="119" mass="13404">MNCLVLCVLVGLIAMTSAQWNNQQQYPNVYPQLPNQPFPNQPNINELCRQPGANCKIDSRFAEESSVTDPRGNTFKYTRVCDDRGCYDRKVYNGSSAISASYILITFCAVIIGVKVYFH</sequence>
<feature type="signal peptide" evidence="2">
    <location>
        <begin position="1"/>
        <end position="18"/>
    </location>
</feature>
<reference evidence="3 4" key="1">
    <citation type="submission" date="2015-04" db="EMBL/GenBank/DDBJ databases">
        <authorList>
            <person name="Syromyatnikov M.Y."/>
            <person name="Popov V.N."/>
        </authorList>
    </citation>
    <scope>NUCLEOTIDE SEQUENCE [LARGE SCALE GENOMIC DNA]</scope>
</reference>
<evidence type="ECO:0000313" key="4">
    <source>
        <dbReference type="Proteomes" id="UP000183832"/>
    </source>
</evidence>
<dbReference type="AlphaFoldDB" id="A0A1J1IK75"/>
<dbReference type="Proteomes" id="UP000183832">
    <property type="component" value="Unassembled WGS sequence"/>
</dbReference>
<name>A0A1J1IK75_9DIPT</name>
<keyword evidence="2" id="KW-0732">Signal</keyword>
<accession>A0A1J1IK75</accession>
<dbReference type="OrthoDB" id="10388115at2759"/>
<feature type="chain" id="PRO_5012317390" evidence="2">
    <location>
        <begin position="19"/>
        <end position="119"/>
    </location>
</feature>
<keyword evidence="1" id="KW-0472">Membrane</keyword>
<keyword evidence="1" id="KW-0812">Transmembrane</keyword>
<evidence type="ECO:0000256" key="1">
    <source>
        <dbReference type="SAM" id="Phobius"/>
    </source>
</evidence>
<keyword evidence="1" id="KW-1133">Transmembrane helix</keyword>
<proteinExistence type="predicted"/>
<evidence type="ECO:0000313" key="3">
    <source>
        <dbReference type="EMBL" id="CRL00635.1"/>
    </source>
</evidence>